<dbReference type="AlphaFoldDB" id="A0A6A6ZI66"/>
<evidence type="ECO:0000256" key="1">
    <source>
        <dbReference type="ARBA" id="ARBA00023125"/>
    </source>
</evidence>
<feature type="domain" description="HTH CENPB-type" evidence="2">
    <location>
        <begin position="36"/>
        <end position="93"/>
    </location>
</feature>
<keyword evidence="4" id="KW-1185">Reference proteome</keyword>
<dbReference type="GO" id="GO:0003677">
    <property type="term" value="F:DNA binding"/>
    <property type="evidence" value="ECO:0007669"/>
    <property type="project" value="UniProtKB-KW"/>
</dbReference>
<protein>
    <recommendedName>
        <fullName evidence="2">HTH CENPB-type domain-containing protein</fullName>
    </recommendedName>
</protein>
<dbReference type="Proteomes" id="UP000799424">
    <property type="component" value="Unassembled WGS sequence"/>
</dbReference>
<organism evidence="3 4">
    <name type="scientific">Ophiobolus disseminans</name>
    <dbReference type="NCBI Taxonomy" id="1469910"/>
    <lineage>
        <taxon>Eukaryota</taxon>
        <taxon>Fungi</taxon>
        <taxon>Dikarya</taxon>
        <taxon>Ascomycota</taxon>
        <taxon>Pezizomycotina</taxon>
        <taxon>Dothideomycetes</taxon>
        <taxon>Pleosporomycetidae</taxon>
        <taxon>Pleosporales</taxon>
        <taxon>Pleosporineae</taxon>
        <taxon>Phaeosphaeriaceae</taxon>
        <taxon>Ophiobolus</taxon>
    </lineage>
</organism>
<reference evidence="3" key="1">
    <citation type="journal article" date="2020" name="Stud. Mycol.">
        <title>101 Dothideomycetes genomes: a test case for predicting lifestyles and emergence of pathogens.</title>
        <authorList>
            <person name="Haridas S."/>
            <person name="Albert R."/>
            <person name="Binder M."/>
            <person name="Bloem J."/>
            <person name="Labutti K."/>
            <person name="Salamov A."/>
            <person name="Andreopoulos B."/>
            <person name="Baker S."/>
            <person name="Barry K."/>
            <person name="Bills G."/>
            <person name="Bluhm B."/>
            <person name="Cannon C."/>
            <person name="Castanera R."/>
            <person name="Culley D."/>
            <person name="Daum C."/>
            <person name="Ezra D."/>
            <person name="Gonzalez J."/>
            <person name="Henrissat B."/>
            <person name="Kuo A."/>
            <person name="Liang C."/>
            <person name="Lipzen A."/>
            <person name="Lutzoni F."/>
            <person name="Magnuson J."/>
            <person name="Mondo S."/>
            <person name="Nolan M."/>
            <person name="Ohm R."/>
            <person name="Pangilinan J."/>
            <person name="Park H.-J."/>
            <person name="Ramirez L."/>
            <person name="Alfaro M."/>
            <person name="Sun H."/>
            <person name="Tritt A."/>
            <person name="Yoshinaga Y."/>
            <person name="Zwiers L.-H."/>
            <person name="Turgeon B."/>
            <person name="Goodwin S."/>
            <person name="Spatafora J."/>
            <person name="Crous P."/>
            <person name="Grigoriev I."/>
        </authorList>
    </citation>
    <scope>NUCLEOTIDE SEQUENCE</scope>
    <source>
        <strain evidence="3">CBS 113818</strain>
    </source>
</reference>
<proteinExistence type="predicted"/>
<dbReference type="Pfam" id="PF03221">
    <property type="entry name" value="HTH_Tnp_Tc5"/>
    <property type="match status" value="1"/>
</dbReference>
<dbReference type="PROSITE" id="PS51253">
    <property type="entry name" value="HTH_CENPB"/>
    <property type="match status" value="1"/>
</dbReference>
<sequence>MAPIDDAIAEIELHKLGEHFSYWAIARKFGISNSTLTQRHKGQTNPQHEAALVQYINDLTERALPPTRKMIENSASQVATEPVSKAKVTRFLK</sequence>
<dbReference type="EMBL" id="MU006239">
    <property type="protein sequence ID" value="KAF2820822.1"/>
    <property type="molecule type" value="Genomic_DNA"/>
</dbReference>
<evidence type="ECO:0000313" key="4">
    <source>
        <dbReference type="Proteomes" id="UP000799424"/>
    </source>
</evidence>
<gene>
    <name evidence="3" type="ORF">CC86DRAFT_427714</name>
</gene>
<accession>A0A6A6ZI66</accession>
<keyword evidence="1" id="KW-0238">DNA-binding</keyword>
<name>A0A6A6ZI66_9PLEO</name>
<evidence type="ECO:0000313" key="3">
    <source>
        <dbReference type="EMBL" id="KAF2820822.1"/>
    </source>
</evidence>
<dbReference type="InterPro" id="IPR006600">
    <property type="entry name" value="HTH_CenpB_DNA-bd_dom"/>
</dbReference>
<evidence type="ECO:0000259" key="2">
    <source>
        <dbReference type="PROSITE" id="PS51253"/>
    </source>
</evidence>
<dbReference type="OrthoDB" id="3942738at2759"/>